<dbReference type="Proteomes" id="UP000246635">
    <property type="component" value="Unassembled WGS sequence"/>
</dbReference>
<dbReference type="Gene3D" id="3.30.1920.20">
    <property type="match status" value="2"/>
</dbReference>
<dbReference type="SUPFAM" id="SSF49899">
    <property type="entry name" value="Concanavalin A-like lectins/glucanases"/>
    <property type="match status" value="2"/>
</dbReference>
<evidence type="ECO:0000256" key="1">
    <source>
        <dbReference type="ARBA" id="ARBA00022801"/>
    </source>
</evidence>
<sequence>MSINGRRIAMSARRRMNWRQAMRKPLLMLLAVIVGSSAWLPNGYVNAADAINSSSLVAYYPLNSTYKEQNKLNPAQALSSSSAVWQTDYVTLVNPGNANNGHIAGTNPAEAVTGDKISFSLDIKLNGTQTRTTSAANTLLSYGADNNQNLTLRPYYGSGVSAVVLKQSGVDVVVASFPAPAADMWHNYTISLDGTAGTGKLVVYVDGVKAAEAASNGIGADEIGNGQFRLNRTISTYSNLDSHYRDVRVFKDALNAEAALELANEITGFAWNDLLATVPLTDGLVVRNNLTLFRDANIQWASSDNNVINASTGAVTRPAKGTTAKTVTLTMSWSGFSKGYTVTVPPIDAGDYLIADFDFDDSVSGIVSEGAKASVQGTASYVDSFEGSGKAANISSSFWLNVTKSNGTTPLLAGLTEFTLSYDSKPSGGSGWTFFAAPNTTAQTYLKERYIGVIDVTNAVTVERYNNNGTRAESAKASSGTEWKHVDVVVSAADTKLYMNGELQSTVASGYALADILTASGGILQIGKGNWGSGEYYVGLLDNVEIFDRALSLDDLNEYRVTNIAPTLSPAAGQIYTPVTITHPTGNKYLYYTTDGTDPTLASTPYTGPFEVASGTTVKAAAITPNGSRSEIVSADYYGSEWAATANEFRLNGQDTVNNAKISWPVIAGAEYYEVYRGDVLIGRTAGDTLDEYGLETDKDYTYAVKAIKGGTPIAAAATNTVHTFAYDPSTVTKKKDNYTGADLLGSDNTYGVQAGGTWYHYYYKGVANADTGIVTTSIYEQTGNDGRTYGSDRLLGSFEDMRVESAGYTFNPHTGKVVFTAHEEASGGYTRAAIFIGSVTPGGNDFAATFRGRPYDKDSRDMLLFVDDDGKAYILFATRNNSDIVILGLDASWEQPAAIVNTVFVDKHKESPVILKHEGRYYFFGSTANGWYPSQAEYASAVSLDGQWTPLRPIGNGSSFATQANGTAQWTGTNGRVTFAENGFHWGAQYVDNYKDPMGTYARLFPMVFHNGVATADWFYKLDLDPVYGMIPVQSGLNLSLGKKATDSQGLDASAVTDGADLASSPKVQHSSLGYNIVVDLEQSAQLSEINLTTRVVLGSDAVYRYKLEGSVDNQNWTELVDGSANNVVGFVTNPIADTGHYRYVRLTVNNMINVHTGQGAAWADGIIELAVLGTPYVDKAALQAKYDEMKDAQRGAYTNATWKTITEALDNAKAKLDNESATQWEVDRAVLQIEEAFQWALTVHPDKVVDYTSAGVPVGETWYDTEGNPIQAHGGGFLQQTADDGKPIYYWVGENKIHNGAAFHAVTLYSSRDLINWTYEGDILNSFSQTVKGAEYGLLDNKWERPKLLYNEKTKKYVLYGHWETANSYATSQIAVATADQPAGPYTFLGHWRPGGTLHNWRSDNGIFLDSEFYKSSGIKGTVSADVQADVSQMGYTSRDFTVFADDDGTAYLISAEGHSMRVHRLNDDYTDVDFTTYSYSDPATKAADFESYSFYDDVGREAPAVVRADDGYYMASSGQSGWLPNQGTISYNADLTDPAGWTPVKDNGLIVEQYAFGNNSTYYSQPTNIMKLTNADGTKSYVYMGDRWKPSQLGDSRYVWLPITFNTAAHNASMSYTTGWKLNAANGQVQLPQVSLVSQGKSATITNNDTVTGIEKANDGYAFNLRTSGDSTSFFGGLVGPYAYTIDLGDVYDLARIDVAYRLYNGSEMYHAYQIFGSTDNVNWTELVNNNANTWAGFNSDKLSGQYRYVKLKVNEVRRVDNNALSNSWGSGLVEVQVYAAAAASEAGDTVPPTTTADIPVGWSNADVTATLHAEDAESGVAATYYSVDGGPAQTGETILLTEEGIHTITYWSVDASGNTEEPHAVQVKIDRTASVTSAVQEPAVPDGSNGWYVHPVTVALSSTDSASGVDSIYYSLDDGASWQMYAEPIIVNQDGMTNITYYAVDQAGNKEQSQLLTVQLDQAAPVVLVQGLAGGSYTDDQSVTFAFTVSDSLSGVDANAVAATLDGQPITNGADILFYALPLGEHVVTISAVDQAGNAVVETVSFQTTTSLASLTRLVSLFEANGSIDNQGIANSLQKKLEKNNLESFMNEVNAQSGKHIASEAAAYLLRDAQYLSNLSS</sequence>
<dbReference type="InterPro" id="IPR058094">
    <property type="entry name" value="Ig-like_OmpL47-like"/>
</dbReference>
<feature type="domain" description="F5/8 type C" evidence="3">
    <location>
        <begin position="1049"/>
        <end position="1152"/>
    </location>
</feature>
<evidence type="ECO:0000256" key="2">
    <source>
        <dbReference type="ARBA" id="ARBA00023295"/>
    </source>
</evidence>
<reference evidence="5 6" key="1">
    <citation type="submission" date="2018-05" db="EMBL/GenBank/DDBJ databases">
        <title>Genomic Encyclopedia of Type Strains, Phase III (KMG-III): the genomes of soil and plant-associated and newly described type strains.</title>
        <authorList>
            <person name="Whitman W."/>
        </authorList>
    </citation>
    <scope>NUCLEOTIDE SEQUENCE [LARGE SCALE GENOMIC DNA]</scope>
    <source>
        <strain evidence="5 6">CECT 5696</strain>
    </source>
</reference>
<dbReference type="PANTHER" id="PTHR22925">
    <property type="entry name" value="GLYCOSYL HYDROLASE 43 FAMILY MEMBER"/>
    <property type="match status" value="1"/>
</dbReference>
<dbReference type="Gene3D" id="2.60.120.200">
    <property type="match status" value="2"/>
</dbReference>
<dbReference type="Gene3D" id="2.115.10.20">
    <property type="entry name" value="Glycosyl hydrolase domain, family 43"/>
    <property type="match status" value="2"/>
</dbReference>
<keyword evidence="1" id="KW-0378">Hydrolase</keyword>
<protein>
    <submittedName>
        <fullName evidence="5">Chitobiase/beta-hexosaminidase-like protein</fullName>
    </submittedName>
</protein>
<dbReference type="Pfam" id="PF20578">
    <property type="entry name" value="aBig_2"/>
    <property type="match status" value="1"/>
</dbReference>
<dbReference type="InterPro" id="IPR026876">
    <property type="entry name" value="Fn3_assoc_repeat"/>
</dbReference>
<evidence type="ECO:0000259" key="3">
    <source>
        <dbReference type="Pfam" id="PF00754"/>
    </source>
</evidence>
<dbReference type="Gene3D" id="2.60.40.10">
    <property type="entry name" value="Immunoglobulins"/>
    <property type="match status" value="1"/>
</dbReference>
<dbReference type="NCBIfam" id="NF047446">
    <property type="entry name" value="barrel_OmpL47"/>
    <property type="match status" value="2"/>
</dbReference>
<dbReference type="Pfam" id="PF13287">
    <property type="entry name" value="Fn3_assoc"/>
    <property type="match status" value="1"/>
</dbReference>
<dbReference type="CDD" id="cd18822">
    <property type="entry name" value="GH43_CtGH43-like"/>
    <property type="match status" value="1"/>
</dbReference>
<dbReference type="GO" id="GO:0016798">
    <property type="term" value="F:hydrolase activity, acting on glycosyl bonds"/>
    <property type="evidence" value="ECO:0007669"/>
    <property type="project" value="UniProtKB-KW"/>
</dbReference>
<comment type="caution">
    <text evidence="5">The sequence shown here is derived from an EMBL/GenBank/DDBJ whole genome shotgun (WGS) entry which is preliminary data.</text>
</comment>
<dbReference type="Gene3D" id="2.60.120.260">
    <property type="entry name" value="Galactose-binding domain-like"/>
    <property type="match status" value="2"/>
</dbReference>
<evidence type="ECO:0000313" key="6">
    <source>
        <dbReference type="Proteomes" id="UP000246635"/>
    </source>
</evidence>
<organism evidence="5 6">
    <name type="scientific">Paenibacillus cellulosilyticus</name>
    <dbReference type="NCBI Taxonomy" id="375489"/>
    <lineage>
        <taxon>Bacteria</taxon>
        <taxon>Bacillati</taxon>
        <taxon>Bacillota</taxon>
        <taxon>Bacilli</taxon>
        <taxon>Bacillales</taxon>
        <taxon>Paenibacillaceae</taxon>
        <taxon>Paenibacillus</taxon>
    </lineage>
</organism>
<dbReference type="Gene3D" id="1.20.1270.70">
    <property type="entry name" value="Designed single chain three-helix bundle"/>
    <property type="match status" value="1"/>
</dbReference>
<accession>A0A2V2YUP0</accession>
<dbReference type="SUPFAM" id="SSF49785">
    <property type="entry name" value="Galactose-binding domain-like"/>
    <property type="match status" value="2"/>
</dbReference>
<dbReference type="InterPro" id="IPR013320">
    <property type="entry name" value="ConA-like_dom_sf"/>
</dbReference>
<dbReference type="SUPFAM" id="SSF75005">
    <property type="entry name" value="Arabinanase/levansucrase/invertase"/>
    <property type="match status" value="2"/>
</dbReference>
<dbReference type="InterPro" id="IPR023296">
    <property type="entry name" value="Glyco_hydro_beta-prop_sf"/>
</dbReference>
<evidence type="ECO:0000313" key="5">
    <source>
        <dbReference type="EMBL" id="PWW00971.1"/>
    </source>
</evidence>
<keyword evidence="6" id="KW-1185">Reference proteome</keyword>
<dbReference type="InterPro" id="IPR000421">
    <property type="entry name" value="FA58C"/>
</dbReference>
<dbReference type="InterPro" id="IPR046780">
    <property type="entry name" value="aBig_2"/>
</dbReference>
<feature type="domain" description="Atrophied bacterial Ig" evidence="4">
    <location>
        <begin position="294"/>
        <end position="330"/>
    </location>
</feature>
<dbReference type="InterPro" id="IPR008979">
    <property type="entry name" value="Galactose-bd-like_sf"/>
</dbReference>
<name>A0A2V2YUP0_9BACL</name>
<dbReference type="Pfam" id="PF13385">
    <property type="entry name" value="Laminin_G_3"/>
    <property type="match status" value="2"/>
</dbReference>
<dbReference type="EMBL" id="QGTQ01000011">
    <property type="protein sequence ID" value="PWW00971.1"/>
    <property type="molecule type" value="Genomic_DNA"/>
</dbReference>
<proteinExistence type="predicted"/>
<dbReference type="InterPro" id="IPR013783">
    <property type="entry name" value="Ig-like_fold"/>
</dbReference>
<dbReference type="PANTHER" id="PTHR22925:SF3">
    <property type="entry name" value="GLYCOSYL HYDROLASE FAMILY PROTEIN 43"/>
    <property type="match status" value="1"/>
</dbReference>
<gene>
    <name evidence="5" type="ORF">DFQ01_111118</name>
</gene>
<keyword evidence="2" id="KW-0326">Glycosidase</keyword>
<evidence type="ECO:0000259" key="4">
    <source>
        <dbReference type="Pfam" id="PF20578"/>
    </source>
</evidence>
<dbReference type="Pfam" id="PF00754">
    <property type="entry name" value="F5_F8_type_C"/>
    <property type="match status" value="1"/>
</dbReference>